<proteinExistence type="predicted"/>
<protein>
    <submittedName>
        <fullName evidence="2">Uncharacterized protein</fullName>
    </submittedName>
</protein>
<dbReference type="AlphaFoldDB" id="A0AAW0E1B5"/>
<feature type="compositionally biased region" description="Pro residues" evidence="1">
    <location>
        <begin position="41"/>
        <end position="51"/>
    </location>
</feature>
<organism evidence="2 3">
    <name type="scientific">Favolaschia claudopus</name>
    <dbReference type="NCBI Taxonomy" id="2862362"/>
    <lineage>
        <taxon>Eukaryota</taxon>
        <taxon>Fungi</taxon>
        <taxon>Dikarya</taxon>
        <taxon>Basidiomycota</taxon>
        <taxon>Agaricomycotina</taxon>
        <taxon>Agaricomycetes</taxon>
        <taxon>Agaricomycetidae</taxon>
        <taxon>Agaricales</taxon>
        <taxon>Marasmiineae</taxon>
        <taxon>Mycenaceae</taxon>
        <taxon>Favolaschia</taxon>
    </lineage>
</organism>
<dbReference type="EMBL" id="JAWWNJ010000004">
    <property type="protein sequence ID" value="KAK7057941.1"/>
    <property type="molecule type" value="Genomic_DNA"/>
</dbReference>
<name>A0AAW0E1B5_9AGAR</name>
<keyword evidence="3" id="KW-1185">Reference proteome</keyword>
<feature type="region of interest" description="Disordered" evidence="1">
    <location>
        <begin position="32"/>
        <end position="55"/>
    </location>
</feature>
<evidence type="ECO:0000313" key="3">
    <source>
        <dbReference type="Proteomes" id="UP001362999"/>
    </source>
</evidence>
<evidence type="ECO:0000256" key="1">
    <source>
        <dbReference type="SAM" id="MobiDB-lite"/>
    </source>
</evidence>
<gene>
    <name evidence="2" type="ORF">R3P38DRAFT_3547051</name>
</gene>
<dbReference type="Proteomes" id="UP001362999">
    <property type="component" value="Unassembled WGS sequence"/>
</dbReference>
<accession>A0AAW0E1B5</accession>
<comment type="caution">
    <text evidence="2">The sequence shown here is derived from an EMBL/GenBank/DDBJ whole genome shotgun (WGS) entry which is preliminary data.</text>
</comment>
<sequence length="309" mass="34130">MKDLPSSALPCSATRSRFRPISLPVYLDSKAAAKRQARPPVDSPPISPVDPPSLRSGGGFHISAIPRLLRPAARPPLLSKQPMPPIPYPHPKANESRCCQMLIHGLFVAFEDDYTSYGESRPEDLRADGGRPFTHFISLSTLHNSAISQTSDRRTGTRRLKLRLPRLYSPEPPTPEELEDKVAAAREAAAAEGIILTQDDYYDIVFDEGEGSRFTGLEALQLLAARDFLYASGLNVDPDRVRVLVTTPRDHRTDAIAAVMGYLSLELGVRVAKVLKTQDTHPRVLAIWKDTISEECARFLEEVSHVGCD</sequence>
<reference evidence="2 3" key="1">
    <citation type="journal article" date="2024" name="J Genomics">
        <title>Draft genome sequencing and assembly of Favolaschia claudopus CIRM-BRFM 2984 isolated from oak limbs.</title>
        <authorList>
            <person name="Navarro D."/>
            <person name="Drula E."/>
            <person name="Chaduli D."/>
            <person name="Cazenave R."/>
            <person name="Ahrendt S."/>
            <person name="Wang J."/>
            <person name="Lipzen A."/>
            <person name="Daum C."/>
            <person name="Barry K."/>
            <person name="Grigoriev I.V."/>
            <person name="Favel A."/>
            <person name="Rosso M.N."/>
            <person name="Martin F."/>
        </authorList>
    </citation>
    <scope>NUCLEOTIDE SEQUENCE [LARGE SCALE GENOMIC DNA]</scope>
    <source>
        <strain evidence="2 3">CIRM-BRFM 2984</strain>
    </source>
</reference>
<evidence type="ECO:0000313" key="2">
    <source>
        <dbReference type="EMBL" id="KAK7057941.1"/>
    </source>
</evidence>